<gene>
    <name evidence="8" type="ORF">PWYN_04725</name>
</gene>
<feature type="domain" description="Glycine radical" evidence="6">
    <location>
        <begin position="621"/>
        <end position="737"/>
    </location>
</feature>
<evidence type="ECO:0000256" key="4">
    <source>
        <dbReference type="PROSITE-ProRule" id="PRU00493"/>
    </source>
</evidence>
<reference evidence="8 9" key="2">
    <citation type="submission" date="2014-10" db="EMBL/GenBank/DDBJ databases">
        <title>Comparative genomics of the Paenibacillus odorifer group.</title>
        <authorList>
            <person name="Tsai Y.-C."/>
            <person name="Martin N."/>
            <person name="Korlach J."/>
            <person name="Wiedmann M."/>
        </authorList>
    </citation>
    <scope>NUCLEOTIDE SEQUENCE [LARGE SCALE GENOMIC DNA]</scope>
    <source>
        <strain evidence="8 9">DSM 18334</strain>
    </source>
</reference>
<evidence type="ECO:0000256" key="2">
    <source>
        <dbReference type="ARBA" id="ARBA00023239"/>
    </source>
</evidence>
<feature type="domain" description="PFL" evidence="7">
    <location>
        <begin position="1"/>
        <end position="614"/>
    </location>
</feature>
<dbReference type="RefSeq" id="WP_036648979.1">
    <property type="nucleotide sequence ID" value="NZ_JQCR01000002.1"/>
</dbReference>
<dbReference type="PROSITE" id="PS51554">
    <property type="entry name" value="PFL"/>
    <property type="match status" value="1"/>
</dbReference>
<dbReference type="SUPFAM" id="SSF51998">
    <property type="entry name" value="PFL-like glycyl radical enzymes"/>
    <property type="match status" value="1"/>
</dbReference>
<organism evidence="8 9">
    <name type="scientific">Paenibacillus wynnii</name>
    <dbReference type="NCBI Taxonomy" id="268407"/>
    <lineage>
        <taxon>Bacteria</taxon>
        <taxon>Bacillati</taxon>
        <taxon>Bacillota</taxon>
        <taxon>Bacilli</taxon>
        <taxon>Bacillales</taxon>
        <taxon>Paenibacillaceae</taxon>
        <taxon>Paenibacillus</taxon>
    </lineage>
</organism>
<dbReference type="Pfam" id="PF01228">
    <property type="entry name" value="Gly_radical"/>
    <property type="match status" value="1"/>
</dbReference>
<keyword evidence="9" id="KW-1185">Reference proteome</keyword>
<accession>A0A098M885</accession>
<comment type="caution">
    <text evidence="8">The sequence shown here is derived from an EMBL/GenBank/DDBJ whole genome shotgun (WGS) entry which is preliminary data.</text>
</comment>
<dbReference type="OrthoDB" id="9803969at2"/>
<comment type="function">
    <text evidence="3">Catalyzes the conversion of pyruvate to formate and acetyl-CoA.</text>
</comment>
<dbReference type="GO" id="GO:0016829">
    <property type="term" value="F:lyase activity"/>
    <property type="evidence" value="ECO:0007669"/>
    <property type="project" value="UniProtKB-KW"/>
</dbReference>
<dbReference type="Proteomes" id="UP000029734">
    <property type="component" value="Unassembled WGS sequence"/>
</dbReference>
<feature type="modified residue" description="Glycine radical" evidence="4">
    <location>
        <position position="714"/>
    </location>
</feature>
<dbReference type="PROSITE" id="PS51149">
    <property type="entry name" value="GLY_RADICAL_2"/>
    <property type="match status" value="1"/>
</dbReference>
<sequence>MGIDNNLQVELHFTEVYKENQHQPAAIREALCLRAQYPAVFEPVRSGDWFAGRKEYRAVGFSPQVAVGLGYFRNASQLEEIGTQEAAGLLAFWEQEQTAEKVRQAYSPELKKLFPYDDLFNKEPGVAFPLYRMGGANLDFGKLAQLGVPGMKEEIRENIRKVQATGGETSLYEGMLICLDLLVDSCEYYAVELQGMTEQEFDPREQERMISMIRVLKAIQDNRPSTLREAIQLIWLYSLLADIRNYGRMDVYLGDFLNQDLDSGRLNEAEGQMLLCSFWQLIADRVTTWDSRVIIGGVGRRNPENADRFAMMALEATRLVKEIEPQLSLRCYEGMDSRLFDKGLQVLSEGRTYPILYNDEVNVPSVQEAFGVSREEAEQYVPYGCGEYVLEHRSYGTPSGVINLLKALEITLHNGVDPISGERMGLALGNAEDFRTFEELLEAYKKQVDFFVAAMAEQEALEYKIAGENSPYLYLSMLYDSCVERNKGIFSGGIKYLGGTLESYGNMNTADSLTAIKTMVYDRQSWTLPQLVQMLDADFQGYDAERIQLLNCAKYGNDDHLADSMAEEVHKHVCLSARSQSSRVGLASYLVVVINNSANTDMGGWTAASADGRKSREPMGNGNAPVGGRDKNGITAALNSMSKLTPSIHAGAVHNLKFSPDLFKGGATIVRTLLDTYFQKGGTQAMITVVNRNELEQAMVEPEKYSHIFVRVGGFSARFVELKREVQLEILSRTLHG</sequence>
<dbReference type="InterPro" id="IPR051215">
    <property type="entry name" value="GRE"/>
</dbReference>
<dbReference type="EMBL" id="JQCR01000002">
    <property type="protein sequence ID" value="KGE18750.1"/>
    <property type="molecule type" value="Genomic_DNA"/>
</dbReference>
<keyword evidence="2" id="KW-0456">Lyase</keyword>
<dbReference type="InterPro" id="IPR004184">
    <property type="entry name" value="PFL_dom"/>
</dbReference>
<proteinExistence type="predicted"/>
<dbReference type="AlphaFoldDB" id="A0A098M885"/>
<evidence type="ECO:0000313" key="9">
    <source>
        <dbReference type="Proteomes" id="UP000029734"/>
    </source>
</evidence>
<dbReference type="PANTHER" id="PTHR43641">
    <property type="entry name" value="FORMATE ACETYLTRANSFERASE 3-RELATED"/>
    <property type="match status" value="1"/>
</dbReference>
<protein>
    <recommendedName>
        <fullName evidence="10">Pyruvate formate-lyase</fullName>
    </recommendedName>
</protein>
<dbReference type="PANTHER" id="PTHR43641:SF2">
    <property type="entry name" value="DEHYDRATASE YBIW-RELATED"/>
    <property type="match status" value="1"/>
</dbReference>
<dbReference type="Gene3D" id="3.20.70.20">
    <property type="match status" value="1"/>
</dbReference>
<evidence type="ECO:0000259" key="6">
    <source>
        <dbReference type="PROSITE" id="PS51149"/>
    </source>
</evidence>
<evidence type="ECO:0000256" key="3">
    <source>
        <dbReference type="ARBA" id="ARBA00034302"/>
    </source>
</evidence>
<evidence type="ECO:0008006" key="10">
    <source>
        <dbReference type="Google" id="ProtNLM"/>
    </source>
</evidence>
<evidence type="ECO:0000256" key="1">
    <source>
        <dbReference type="ARBA" id="ARBA00022818"/>
    </source>
</evidence>
<keyword evidence="1 4" id="KW-0556">Organic radical</keyword>
<evidence type="ECO:0000313" key="8">
    <source>
        <dbReference type="EMBL" id="KGE18750.1"/>
    </source>
</evidence>
<dbReference type="GO" id="GO:0005829">
    <property type="term" value="C:cytosol"/>
    <property type="evidence" value="ECO:0007669"/>
    <property type="project" value="TreeGrafter"/>
</dbReference>
<feature type="region of interest" description="Disordered" evidence="5">
    <location>
        <begin position="608"/>
        <end position="629"/>
    </location>
</feature>
<dbReference type="InterPro" id="IPR001150">
    <property type="entry name" value="Gly_radical"/>
</dbReference>
<evidence type="ECO:0000259" key="7">
    <source>
        <dbReference type="PROSITE" id="PS51554"/>
    </source>
</evidence>
<dbReference type="Pfam" id="PF02901">
    <property type="entry name" value="PFL-like"/>
    <property type="match status" value="1"/>
</dbReference>
<evidence type="ECO:0000256" key="5">
    <source>
        <dbReference type="SAM" id="MobiDB-lite"/>
    </source>
</evidence>
<name>A0A098M885_9BACL</name>
<reference evidence="8 9" key="1">
    <citation type="submission" date="2014-08" db="EMBL/GenBank/DDBJ databases">
        <authorList>
            <person name="den Bakker H.C."/>
        </authorList>
    </citation>
    <scope>NUCLEOTIDE SEQUENCE [LARGE SCALE GENOMIC DNA]</scope>
    <source>
        <strain evidence="8 9">DSM 18334</strain>
    </source>
</reference>
<dbReference type="STRING" id="268407.PWYN_04725"/>
<dbReference type="eggNOG" id="COG1882">
    <property type="taxonomic scope" value="Bacteria"/>
</dbReference>